<dbReference type="EMBL" id="JBBPBN010000021">
    <property type="protein sequence ID" value="KAK9015951.1"/>
    <property type="molecule type" value="Genomic_DNA"/>
</dbReference>
<name>A0ABR2RT11_9ROSI</name>
<evidence type="ECO:0000313" key="1">
    <source>
        <dbReference type="EMBL" id="KAK9015951.1"/>
    </source>
</evidence>
<evidence type="ECO:0000313" key="2">
    <source>
        <dbReference type="Proteomes" id="UP001396334"/>
    </source>
</evidence>
<dbReference type="Proteomes" id="UP001396334">
    <property type="component" value="Unassembled WGS sequence"/>
</dbReference>
<organism evidence="1 2">
    <name type="scientific">Hibiscus sabdariffa</name>
    <name type="common">roselle</name>
    <dbReference type="NCBI Taxonomy" id="183260"/>
    <lineage>
        <taxon>Eukaryota</taxon>
        <taxon>Viridiplantae</taxon>
        <taxon>Streptophyta</taxon>
        <taxon>Embryophyta</taxon>
        <taxon>Tracheophyta</taxon>
        <taxon>Spermatophyta</taxon>
        <taxon>Magnoliopsida</taxon>
        <taxon>eudicotyledons</taxon>
        <taxon>Gunneridae</taxon>
        <taxon>Pentapetalae</taxon>
        <taxon>rosids</taxon>
        <taxon>malvids</taxon>
        <taxon>Malvales</taxon>
        <taxon>Malvaceae</taxon>
        <taxon>Malvoideae</taxon>
        <taxon>Hibiscus</taxon>
    </lineage>
</organism>
<accession>A0ABR2RT11</accession>
<protein>
    <submittedName>
        <fullName evidence="1">Uncharacterized protein</fullName>
    </submittedName>
</protein>
<gene>
    <name evidence="1" type="ORF">V6N11_007038</name>
</gene>
<dbReference type="InterPro" id="IPR046960">
    <property type="entry name" value="PPR_At4g14850-like_plant"/>
</dbReference>
<comment type="caution">
    <text evidence="1">The sequence shown here is derived from an EMBL/GenBank/DDBJ whole genome shotgun (WGS) entry which is preliminary data.</text>
</comment>
<keyword evidence="2" id="KW-1185">Reference proteome</keyword>
<sequence>METCKSMDQLKQIHCRELHSHVVKFGFGSNVFRSKCFDPYPCVVLGLLCLLRKLDEYSPDIHDVGHASMVDRQKFFAGITTGHGVEPTVTHYGCMVDLLDRARRMQEAREVIKTSELPKWQLN</sequence>
<reference evidence="1 2" key="1">
    <citation type="journal article" date="2024" name="G3 (Bethesda)">
        <title>Genome assembly of Hibiscus sabdariffa L. provides insights into metabolisms of medicinal natural products.</title>
        <authorList>
            <person name="Kim T."/>
        </authorList>
    </citation>
    <scope>NUCLEOTIDE SEQUENCE [LARGE SCALE GENOMIC DNA]</scope>
    <source>
        <strain evidence="1">TK-2024</strain>
        <tissue evidence="1">Old leaves</tissue>
    </source>
</reference>
<dbReference type="PANTHER" id="PTHR47926">
    <property type="entry name" value="PENTATRICOPEPTIDE REPEAT-CONTAINING PROTEIN"/>
    <property type="match status" value="1"/>
</dbReference>
<proteinExistence type="predicted"/>